<dbReference type="PANTHER" id="PTHR44591">
    <property type="entry name" value="STRESS RESPONSE REGULATOR PROTEIN 1"/>
    <property type="match status" value="1"/>
</dbReference>
<dbReference type="GO" id="GO:0003677">
    <property type="term" value="F:DNA binding"/>
    <property type="evidence" value="ECO:0007669"/>
    <property type="project" value="UniProtKB-KW"/>
</dbReference>
<accession>A0A1F7YG21</accession>
<dbReference type="PANTHER" id="PTHR44591:SF3">
    <property type="entry name" value="RESPONSE REGULATORY DOMAIN-CONTAINING PROTEIN"/>
    <property type="match status" value="1"/>
</dbReference>
<evidence type="ECO:0000256" key="3">
    <source>
        <dbReference type="ARBA" id="ARBA00023015"/>
    </source>
</evidence>
<organism evidence="9 10">
    <name type="scientific">Candidatus Woesebacteria bacterium RIFCSPHIGHO2_01_FULL_40_22</name>
    <dbReference type="NCBI Taxonomy" id="1802499"/>
    <lineage>
        <taxon>Bacteria</taxon>
        <taxon>Candidatus Woeseibacteriota</taxon>
    </lineage>
</organism>
<dbReference type="AlphaFoldDB" id="A0A1F7YG21"/>
<evidence type="ECO:0000256" key="2">
    <source>
        <dbReference type="ARBA" id="ARBA00023012"/>
    </source>
</evidence>
<dbReference type="SUPFAM" id="SSF52172">
    <property type="entry name" value="CheY-like"/>
    <property type="match status" value="1"/>
</dbReference>
<evidence type="ECO:0000256" key="5">
    <source>
        <dbReference type="ARBA" id="ARBA00023163"/>
    </source>
</evidence>
<dbReference type="InterPro" id="IPR011006">
    <property type="entry name" value="CheY-like_superfamily"/>
</dbReference>
<dbReference type="Proteomes" id="UP000179221">
    <property type="component" value="Unassembled WGS sequence"/>
</dbReference>
<gene>
    <name evidence="9" type="ORF">A2628_03700</name>
</gene>
<dbReference type="InterPro" id="IPR001789">
    <property type="entry name" value="Sig_transdc_resp-reg_receiver"/>
</dbReference>
<evidence type="ECO:0000256" key="4">
    <source>
        <dbReference type="ARBA" id="ARBA00023125"/>
    </source>
</evidence>
<keyword evidence="2" id="KW-0902">Two-component regulatory system</keyword>
<sequence length="169" mass="18158">MAKVLLIEDDPLVVRMYQKVLSFEGFEIEVAADGREGLKKAETLKPDLIFCDIMMPKMNGIEVLDRLKANPDTQAIPVIMLTNLSGTRDAEIAISKGAFAYMVKSEYRPKEVAAYAKEFIQSKSAGTTPSKDKDTSAPSQSTTPDPAASTATGMPSTAGVVPEKVGDKA</sequence>
<evidence type="ECO:0000256" key="6">
    <source>
        <dbReference type="PROSITE-ProRule" id="PRU00169"/>
    </source>
</evidence>
<keyword evidence="3" id="KW-0805">Transcription regulation</keyword>
<dbReference type="GO" id="GO:0000160">
    <property type="term" value="P:phosphorelay signal transduction system"/>
    <property type="evidence" value="ECO:0007669"/>
    <property type="project" value="UniProtKB-KW"/>
</dbReference>
<dbReference type="PROSITE" id="PS50110">
    <property type="entry name" value="RESPONSE_REGULATORY"/>
    <property type="match status" value="1"/>
</dbReference>
<dbReference type="InterPro" id="IPR050595">
    <property type="entry name" value="Bact_response_regulator"/>
</dbReference>
<name>A0A1F7YG21_9BACT</name>
<protein>
    <recommendedName>
        <fullName evidence="8">Response regulatory domain-containing protein</fullName>
    </recommendedName>
</protein>
<keyword evidence="5" id="KW-0804">Transcription</keyword>
<evidence type="ECO:0000259" key="8">
    <source>
        <dbReference type="PROSITE" id="PS50110"/>
    </source>
</evidence>
<evidence type="ECO:0000313" key="10">
    <source>
        <dbReference type="Proteomes" id="UP000179221"/>
    </source>
</evidence>
<feature type="modified residue" description="4-aspartylphosphate" evidence="6">
    <location>
        <position position="52"/>
    </location>
</feature>
<reference evidence="9 10" key="1">
    <citation type="journal article" date="2016" name="Nat. Commun.">
        <title>Thousands of microbial genomes shed light on interconnected biogeochemical processes in an aquifer system.</title>
        <authorList>
            <person name="Anantharaman K."/>
            <person name="Brown C.T."/>
            <person name="Hug L.A."/>
            <person name="Sharon I."/>
            <person name="Castelle C.J."/>
            <person name="Probst A.J."/>
            <person name="Thomas B.C."/>
            <person name="Singh A."/>
            <person name="Wilkins M.J."/>
            <person name="Karaoz U."/>
            <person name="Brodie E.L."/>
            <person name="Williams K.H."/>
            <person name="Hubbard S.S."/>
            <person name="Banfield J.F."/>
        </authorList>
    </citation>
    <scope>NUCLEOTIDE SEQUENCE [LARGE SCALE GENOMIC DNA]</scope>
</reference>
<evidence type="ECO:0000256" key="1">
    <source>
        <dbReference type="ARBA" id="ARBA00022553"/>
    </source>
</evidence>
<feature type="domain" description="Response regulatory" evidence="8">
    <location>
        <begin position="3"/>
        <end position="119"/>
    </location>
</feature>
<dbReference type="FunFam" id="3.40.50.2300:FF:000001">
    <property type="entry name" value="DNA-binding response regulator PhoB"/>
    <property type="match status" value="1"/>
</dbReference>
<feature type="region of interest" description="Disordered" evidence="7">
    <location>
        <begin position="123"/>
        <end position="169"/>
    </location>
</feature>
<evidence type="ECO:0000313" key="9">
    <source>
        <dbReference type="EMBL" id="OGM26281.1"/>
    </source>
</evidence>
<dbReference type="CDD" id="cd00156">
    <property type="entry name" value="REC"/>
    <property type="match status" value="1"/>
</dbReference>
<feature type="compositionally biased region" description="Low complexity" evidence="7">
    <location>
        <begin position="136"/>
        <end position="152"/>
    </location>
</feature>
<dbReference type="EMBL" id="MGGL01000014">
    <property type="protein sequence ID" value="OGM26281.1"/>
    <property type="molecule type" value="Genomic_DNA"/>
</dbReference>
<comment type="caution">
    <text evidence="9">The sequence shown here is derived from an EMBL/GenBank/DDBJ whole genome shotgun (WGS) entry which is preliminary data.</text>
</comment>
<proteinExistence type="predicted"/>
<dbReference type="Pfam" id="PF00072">
    <property type="entry name" value="Response_reg"/>
    <property type="match status" value="1"/>
</dbReference>
<dbReference type="SMART" id="SM00448">
    <property type="entry name" value="REC"/>
    <property type="match status" value="1"/>
</dbReference>
<dbReference type="Gene3D" id="3.40.50.2300">
    <property type="match status" value="1"/>
</dbReference>
<keyword evidence="1 6" id="KW-0597">Phosphoprotein</keyword>
<evidence type="ECO:0000256" key="7">
    <source>
        <dbReference type="SAM" id="MobiDB-lite"/>
    </source>
</evidence>
<keyword evidence="4" id="KW-0238">DNA-binding</keyword>